<dbReference type="Pfam" id="PF17921">
    <property type="entry name" value="Integrase_H2C2"/>
    <property type="match status" value="1"/>
</dbReference>
<evidence type="ECO:0000256" key="3">
    <source>
        <dbReference type="ARBA" id="ARBA00022679"/>
    </source>
</evidence>
<feature type="region of interest" description="Disordered" evidence="10">
    <location>
        <begin position="889"/>
        <end position="911"/>
    </location>
</feature>
<evidence type="ECO:0000259" key="12">
    <source>
        <dbReference type="PROSITE" id="PS50994"/>
    </source>
</evidence>
<dbReference type="CDD" id="cd09274">
    <property type="entry name" value="RNase_HI_RT_Ty3"/>
    <property type="match status" value="1"/>
</dbReference>
<organism evidence="13 14">
    <name type="scientific">Anabas testudineus</name>
    <name type="common">Climbing perch</name>
    <name type="synonym">Anthias testudineus</name>
    <dbReference type="NCBI Taxonomy" id="64144"/>
    <lineage>
        <taxon>Eukaryota</taxon>
        <taxon>Metazoa</taxon>
        <taxon>Chordata</taxon>
        <taxon>Craniata</taxon>
        <taxon>Vertebrata</taxon>
        <taxon>Euteleostomi</taxon>
        <taxon>Actinopterygii</taxon>
        <taxon>Neopterygii</taxon>
        <taxon>Teleostei</taxon>
        <taxon>Neoteleostei</taxon>
        <taxon>Acanthomorphata</taxon>
        <taxon>Anabantaria</taxon>
        <taxon>Anabantiformes</taxon>
        <taxon>Anabantoidei</taxon>
        <taxon>Anabantidae</taxon>
        <taxon>Anabas</taxon>
    </lineage>
</organism>
<dbReference type="GO" id="GO:0003676">
    <property type="term" value="F:nucleic acid binding"/>
    <property type="evidence" value="ECO:0007669"/>
    <property type="project" value="InterPro"/>
</dbReference>
<evidence type="ECO:0000256" key="6">
    <source>
        <dbReference type="ARBA" id="ARBA00022759"/>
    </source>
</evidence>
<dbReference type="InterPro" id="IPR000477">
    <property type="entry name" value="RT_dom"/>
</dbReference>
<protein>
    <recommendedName>
        <fullName evidence="9">Gypsy retrotransposon integrase-like protein 1</fullName>
        <ecNumber evidence="2">3.1.26.4</ecNumber>
    </recommendedName>
</protein>
<reference evidence="13" key="3">
    <citation type="submission" date="2025-09" db="UniProtKB">
        <authorList>
            <consortium name="Ensembl"/>
        </authorList>
    </citation>
    <scope>IDENTIFICATION</scope>
</reference>
<evidence type="ECO:0000256" key="2">
    <source>
        <dbReference type="ARBA" id="ARBA00012180"/>
    </source>
</evidence>
<dbReference type="Ensembl" id="ENSATET00000081804.1">
    <property type="protein sequence ID" value="ENSATEP00000072511.1"/>
    <property type="gene ID" value="ENSATEG00000031391.1"/>
</dbReference>
<reference evidence="13" key="2">
    <citation type="submission" date="2025-08" db="UniProtKB">
        <authorList>
            <consortium name="Ensembl"/>
        </authorList>
    </citation>
    <scope>IDENTIFICATION</scope>
</reference>
<dbReference type="InterPro" id="IPR012337">
    <property type="entry name" value="RNaseH-like_sf"/>
</dbReference>
<dbReference type="AlphaFoldDB" id="A0AAQ6ID30"/>
<dbReference type="Gene3D" id="1.10.340.70">
    <property type="match status" value="1"/>
</dbReference>
<dbReference type="Pfam" id="PF17917">
    <property type="entry name" value="RT_RNaseH"/>
    <property type="match status" value="1"/>
</dbReference>
<comment type="similarity">
    <text evidence="1">Belongs to the beta type-B retroviral polymerase family. HERV class-II K(HML-2) pol subfamily.</text>
</comment>
<dbReference type="Proteomes" id="UP000265040">
    <property type="component" value="Chromosome 2"/>
</dbReference>
<accession>A0AAQ6ID30</accession>
<dbReference type="SUPFAM" id="SSF53098">
    <property type="entry name" value="Ribonuclease H-like"/>
    <property type="match status" value="1"/>
</dbReference>
<dbReference type="FunFam" id="3.10.20.370:FF:000001">
    <property type="entry name" value="Retrovirus-related Pol polyprotein from transposon 17.6-like protein"/>
    <property type="match status" value="1"/>
</dbReference>
<dbReference type="GO" id="GO:0015074">
    <property type="term" value="P:DNA integration"/>
    <property type="evidence" value="ECO:0007669"/>
    <property type="project" value="InterPro"/>
</dbReference>
<keyword evidence="3" id="KW-0808">Transferase</keyword>
<evidence type="ECO:0000256" key="5">
    <source>
        <dbReference type="ARBA" id="ARBA00022722"/>
    </source>
</evidence>
<gene>
    <name evidence="13" type="primary">AGO3</name>
</gene>
<dbReference type="Pfam" id="PF00665">
    <property type="entry name" value="rve"/>
    <property type="match status" value="1"/>
</dbReference>
<dbReference type="CDD" id="cd01647">
    <property type="entry name" value="RT_LTR"/>
    <property type="match status" value="1"/>
</dbReference>
<evidence type="ECO:0000256" key="7">
    <source>
        <dbReference type="ARBA" id="ARBA00022801"/>
    </source>
</evidence>
<feature type="compositionally biased region" description="Polar residues" evidence="10">
    <location>
        <begin position="969"/>
        <end position="979"/>
    </location>
</feature>
<dbReference type="GO" id="GO:0004523">
    <property type="term" value="F:RNA-DNA hybrid ribonuclease activity"/>
    <property type="evidence" value="ECO:0007669"/>
    <property type="project" value="UniProtKB-EC"/>
</dbReference>
<evidence type="ECO:0000256" key="8">
    <source>
        <dbReference type="ARBA" id="ARBA00022918"/>
    </source>
</evidence>
<keyword evidence="6" id="KW-0255">Endonuclease</keyword>
<sequence length="1053" mass="120710">MWFFASMHRLQRAHPDRQPISRVQDIMDGLGGNTMFSLLDQGKAYHQGFMAKDSKHLTAFVTPWGLYEWARIPFGLMNAPAAFQRCMEECLEGLRDKICVPYLDDTLVFSKTFESHVNDVRKVLQRLTQCGIKLKPSKCELFKREIRYLGRIVSAEGNKMDPADTAAIRVLKDKNPKTIGELRQVLGLLSYYRQYIKDFSRIANPLYELTKGPDLGTISQPKGRKLHTKGNAKVVPSHTPIEWTDSHQQTLEQLINCLVQPPVLAFPDFSQPFILHTDASNKGLGAVLYQKQNGRMCVIAYGSQTLSASEKNYHFHSGKLEFLALKWAITERFRDYMYYAPFFTVYSDNNPLTYVLSTAKLNATGSRWVAKLADFNFTIKYRPGKENIDADSLSRMPVEVEKFMNECTEEMSYDAVGATAQAVEAQQESNAVWSMAISVHGVLDVTGTTIVSITPVQLQQDQKNDIHIGPVLQSKLSGVRPLRKEQKNFSPQSLCLVREWEKLETDENGVMWRKTAHRKQLVLPDQHRITVLKELHEQMGHQGTDRTVSLIRDRFFWPYMQREIEQYVLTCACLKQKKPSRETRAPLTNIVTTQPFELVSVDFLHLDRCKGGYEYILVIVDHFTRFAQAYPTTSKSGKTVADKIFNDYALKFGFPARIHHDQGGEFENQLFSQLSKYCNVAGSRTTPYHPQGNGQVERFNRTLMQMLKTLTERDKLNWKDSLNKLTFAYNCTRTEVTGFSPFYLLYGRSPRLPVDLMFNLPIEAGSYSQRNYVERWKQGMQEAYAVARENSQKSAQRNKRIYDGKVRSSVLYPGDRVLARNMTPPGGTGKLRNHWEDSIHTVVRQLGENTPIYELRPEYGKGKSRILHRNLLLPCDHLPLDTEVCLPTTNKRKTSQTDQKASESSEDEDEDDYYSIEMPHQPIVQNLEPVGEMPATAHDEIPPDPSTPAVEPSQEEVDDDNSLEHRNVRGTNSTDTEGGQESLPMVNVSQEEEMDMRYQRPQRLRRPPKTLRYDKMGTPSCYTQAARPLYTRPPAWVQPGQPCYNQQLYLYRT</sequence>
<feature type="domain" description="Integrase catalytic" evidence="12">
    <location>
        <begin position="591"/>
        <end position="749"/>
    </location>
</feature>
<reference evidence="13 14" key="1">
    <citation type="submission" date="2021-04" db="EMBL/GenBank/DDBJ databases">
        <authorList>
            <consortium name="Wellcome Sanger Institute Data Sharing"/>
        </authorList>
    </citation>
    <scope>NUCLEOTIDE SEQUENCE [LARGE SCALE GENOMIC DNA]</scope>
</reference>
<keyword evidence="5" id="KW-0540">Nuclease</keyword>
<evidence type="ECO:0000256" key="4">
    <source>
        <dbReference type="ARBA" id="ARBA00022695"/>
    </source>
</evidence>
<proteinExistence type="inferred from homology"/>
<keyword evidence="8" id="KW-0695">RNA-directed DNA polymerase</keyword>
<evidence type="ECO:0000313" key="14">
    <source>
        <dbReference type="Proteomes" id="UP000265040"/>
    </source>
</evidence>
<keyword evidence="4" id="KW-0548">Nucleotidyltransferase</keyword>
<evidence type="ECO:0000313" key="13">
    <source>
        <dbReference type="Ensembl" id="ENSATEP00000072511.1"/>
    </source>
</evidence>
<dbReference type="PROSITE" id="PS50994">
    <property type="entry name" value="INTEGRASE"/>
    <property type="match status" value="1"/>
</dbReference>
<feature type="domain" description="Reverse transcriptase" evidence="11">
    <location>
        <begin position="1"/>
        <end position="153"/>
    </location>
</feature>
<dbReference type="InterPro" id="IPR043128">
    <property type="entry name" value="Rev_trsase/Diguanyl_cyclase"/>
</dbReference>
<dbReference type="InterPro" id="IPR050951">
    <property type="entry name" value="Retrovirus_Pol_polyprotein"/>
</dbReference>
<dbReference type="Gene3D" id="3.30.420.10">
    <property type="entry name" value="Ribonuclease H-like superfamily/Ribonuclease H"/>
    <property type="match status" value="1"/>
</dbReference>
<evidence type="ECO:0000256" key="9">
    <source>
        <dbReference type="ARBA" id="ARBA00039658"/>
    </source>
</evidence>
<dbReference type="FunFam" id="1.10.340.70:FF:000001">
    <property type="entry name" value="Retrovirus-related Pol polyprotein from transposon gypsy-like Protein"/>
    <property type="match status" value="1"/>
</dbReference>
<dbReference type="InterPro" id="IPR041373">
    <property type="entry name" value="RT_RNaseH"/>
</dbReference>
<dbReference type="Gene3D" id="3.10.10.10">
    <property type="entry name" value="HIV Type 1 Reverse Transcriptase, subunit A, domain 1"/>
    <property type="match status" value="1"/>
</dbReference>
<dbReference type="FunFam" id="3.30.420.10:FF:000032">
    <property type="entry name" value="Retrovirus-related Pol polyprotein from transposon 297-like Protein"/>
    <property type="match status" value="1"/>
</dbReference>
<name>A0AAQ6ID30_ANATE</name>
<dbReference type="PANTHER" id="PTHR37984">
    <property type="entry name" value="PROTEIN CBG26694"/>
    <property type="match status" value="1"/>
</dbReference>
<dbReference type="InterPro" id="IPR043502">
    <property type="entry name" value="DNA/RNA_pol_sf"/>
</dbReference>
<dbReference type="Pfam" id="PF00078">
    <property type="entry name" value="RVT_1"/>
    <property type="match status" value="1"/>
</dbReference>
<keyword evidence="7" id="KW-0378">Hydrolase</keyword>
<keyword evidence="14" id="KW-1185">Reference proteome</keyword>
<dbReference type="PANTHER" id="PTHR37984:SF15">
    <property type="entry name" value="INTEGRASE CATALYTIC DOMAIN-CONTAINING PROTEIN"/>
    <property type="match status" value="1"/>
</dbReference>
<evidence type="ECO:0000256" key="10">
    <source>
        <dbReference type="SAM" id="MobiDB-lite"/>
    </source>
</evidence>
<dbReference type="EC" id="3.1.26.4" evidence="2"/>
<dbReference type="InterPro" id="IPR041588">
    <property type="entry name" value="Integrase_H2C2"/>
</dbReference>
<feature type="region of interest" description="Disordered" evidence="10">
    <location>
        <begin position="934"/>
        <end position="981"/>
    </location>
</feature>
<dbReference type="InterPro" id="IPR036397">
    <property type="entry name" value="RNaseH_sf"/>
</dbReference>
<evidence type="ECO:0000256" key="1">
    <source>
        <dbReference type="ARBA" id="ARBA00010879"/>
    </source>
</evidence>
<dbReference type="Gene3D" id="3.30.70.270">
    <property type="match status" value="2"/>
</dbReference>
<dbReference type="InterPro" id="IPR001584">
    <property type="entry name" value="Integrase_cat-core"/>
</dbReference>
<evidence type="ECO:0000259" key="11">
    <source>
        <dbReference type="PROSITE" id="PS50878"/>
    </source>
</evidence>
<dbReference type="PROSITE" id="PS50878">
    <property type="entry name" value="RT_POL"/>
    <property type="match status" value="1"/>
</dbReference>
<dbReference type="GeneTree" id="ENSGT01100000263500"/>
<dbReference type="SUPFAM" id="SSF56672">
    <property type="entry name" value="DNA/RNA polymerases"/>
    <property type="match status" value="1"/>
</dbReference>